<feature type="transmembrane region" description="Helical" evidence="1">
    <location>
        <begin position="6"/>
        <end position="27"/>
    </location>
</feature>
<evidence type="ECO:0000256" key="1">
    <source>
        <dbReference type="SAM" id="Phobius"/>
    </source>
</evidence>
<evidence type="ECO:0000313" key="2">
    <source>
        <dbReference type="EMBL" id="KOF97403.1"/>
    </source>
</evidence>
<protein>
    <submittedName>
        <fullName evidence="2">Uncharacterized protein</fullName>
    </submittedName>
</protein>
<dbReference type="EMBL" id="KQ416322">
    <property type="protein sequence ID" value="KOF97403.1"/>
    <property type="molecule type" value="Genomic_DNA"/>
</dbReference>
<organism evidence="2">
    <name type="scientific">Octopus bimaculoides</name>
    <name type="common">California two-spotted octopus</name>
    <dbReference type="NCBI Taxonomy" id="37653"/>
    <lineage>
        <taxon>Eukaryota</taxon>
        <taxon>Metazoa</taxon>
        <taxon>Spiralia</taxon>
        <taxon>Lophotrochozoa</taxon>
        <taxon>Mollusca</taxon>
        <taxon>Cephalopoda</taxon>
        <taxon>Coleoidea</taxon>
        <taxon>Octopodiformes</taxon>
        <taxon>Octopoda</taxon>
        <taxon>Incirrata</taxon>
        <taxon>Octopodidae</taxon>
        <taxon>Octopus</taxon>
    </lineage>
</organism>
<keyword evidence="1" id="KW-0812">Transmembrane</keyword>
<reference evidence="2" key="1">
    <citation type="submission" date="2015-07" db="EMBL/GenBank/DDBJ databases">
        <title>MeaNS - Measles Nucleotide Surveillance Program.</title>
        <authorList>
            <person name="Tran T."/>
            <person name="Druce J."/>
        </authorList>
    </citation>
    <scope>NUCLEOTIDE SEQUENCE</scope>
    <source>
        <strain evidence="2">UCB-OBI-ISO-001</strain>
        <tissue evidence="2">Gonad</tissue>
    </source>
</reference>
<keyword evidence="1" id="KW-1133">Transmembrane helix</keyword>
<gene>
    <name evidence="2" type="ORF">OCBIM_22029908mg</name>
</gene>
<accession>A0A0L8I7D6</accession>
<proteinExistence type="predicted"/>
<sequence>MATGCGLGVVAGVVFFVFFVVFFLLLLRCRSNGGGESWEVYVRKSVKQTGIRNTARSRTFLGIQNFAFYGVSWVGVGVKCDLTRRSFCRGVKQREENSSLLSSTTFCKNVMSKNVKIEMFKRKFRP</sequence>
<keyword evidence="1" id="KW-0472">Membrane</keyword>
<name>A0A0L8I7D6_OCTBM</name>
<dbReference type="AlphaFoldDB" id="A0A0L8I7D6"/>